<comment type="similarity">
    <text evidence="1">Belongs to the peptidase S66 family.</text>
</comment>
<feature type="domain" description="LD-carboxypeptidase N-terminal" evidence="7">
    <location>
        <begin position="13"/>
        <end position="128"/>
    </location>
</feature>
<evidence type="ECO:0000256" key="2">
    <source>
        <dbReference type="ARBA" id="ARBA00022645"/>
    </source>
</evidence>
<feature type="domain" description="LD-carboxypeptidase C-terminal" evidence="8">
    <location>
        <begin position="171"/>
        <end position="287"/>
    </location>
</feature>
<evidence type="ECO:0000313" key="9">
    <source>
        <dbReference type="EMBL" id="MDJ1502171.1"/>
    </source>
</evidence>
<evidence type="ECO:0000256" key="1">
    <source>
        <dbReference type="ARBA" id="ARBA00010233"/>
    </source>
</evidence>
<dbReference type="InterPro" id="IPR040449">
    <property type="entry name" value="Peptidase_S66_N"/>
</dbReference>
<dbReference type="SUPFAM" id="SSF52317">
    <property type="entry name" value="Class I glutamine amidotransferase-like"/>
    <property type="match status" value="1"/>
</dbReference>
<dbReference type="InterPro" id="IPR027478">
    <property type="entry name" value="LdcA_N"/>
</dbReference>
<keyword evidence="10" id="KW-1185">Reference proteome</keyword>
<dbReference type="GO" id="GO:0008236">
    <property type="term" value="F:serine-type peptidase activity"/>
    <property type="evidence" value="ECO:0007669"/>
    <property type="project" value="UniProtKB-KW"/>
</dbReference>
<dbReference type="InterPro" id="IPR040921">
    <property type="entry name" value="Peptidase_S66C"/>
</dbReference>
<dbReference type="PIRSF" id="PIRSF028757">
    <property type="entry name" value="LD-carboxypeptidase"/>
    <property type="match status" value="1"/>
</dbReference>
<comment type="caution">
    <text evidence="9">The sequence shown here is derived from an EMBL/GenBank/DDBJ whole genome shotgun (WGS) entry which is preliminary data.</text>
</comment>
<dbReference type="PANTHER" id="PTHR30237">
    <property type="entry name" value="MURAMOYLTETRAPEPTIDE CARBOXYPEPTIDASE"/>
    <property type="match status" value="1"/>
</dbReference>
<feature type="active site" description="Nucleophile" evidence="6">
    <location>
        <position position="109"/>
    </location>
</feature>
<dbReference type="AlphaFoldDB" id="A0AAE3UF92"/>
<feature type="active site" description="Charge relay system" evidence="6">
    <location>
        <position position="272"/>
    </location>
</feature>
<name>A0AAE3UF92_9BACT</name>
<gene>
    <name evidence="9" type="ORF">QNI22_16005</name>
</gene>
<keyword evidence="3" id="KW-0645">Protease</keyword>
<keyword evidence="5" id="KW-0720">Serine protease</keyword>
<protein>
    <submittedName>
        <fullName evidence="9">LD-carboxypeptidase</fullName>
    </submittedName>
</protein>
<dbReference type="Gene3D" id="3.40.50.10740">
    <property type="entry name" value="Class I glutamine amidotransferase-like"/>
    <property type="match status" value="1"/>
</dbReference>
<sequence>MIQPPYLQKGSKVALVSPAKTVSRESVLPAIDILKSWGLNIVIGKYAFAEHFQFAGTDRQRTKDLQRMLDAPEIEAIFCVRGGYGTTRIIDNLDFTRFQQYPKWVIGYSDITALHLHIHTLGIQSVHATMPLLFTRDSEQSIKSLKVALGLETAPTLNYSSLTIKRKGTANGQLIGGNLSLLVSCIGTSSDVDTTGKILFLEDIDEYLYHIDRMMIQLKRAGKLRNLAGLIVGHFTAIKDNEKPFGKDVNEIIWDAVKEYTYPVCVGFPVGHEPENHALVCGKTVQLIATAKQVSITLSASL</sequence>
<dbReference type="SUPFAM" id="SSF141986">
    <property type="entry name" value="LD-carboxypeptidase A C-terminal domain-like"/>
    <property type="match status" value="1"/>
</dbReference>
<evidence type="ECO:0000313" key="10">
    <source>
        <dbReference type="Proteomes" id="UP001232063"/>
    </source>
</evidence>
<dbReference type="Pfam" id="PF17676">
    <property type="entry name" value="Peptidase_S66C"/>
    <property type="match status" value="1"/>
</dbReference>
<proteinExistence type="inferred from homology"/>
<dbReference type="GO" id="GO:0006508">
    <property type="term" value="P:proteolysis"/>
    <property type="evidence" value="ECO:0007669"/>
    <property type="project" value="UniProtKB-KW"/>
</dbReference>
<accession>A0AAE3UF92</accession>
<dbReference type="Gene3D" id="3.50.30.60">
    <property type="entry name" value="LD-carboxypeptidase A C-terminal domain-like"/>
    <property type="match status" value="1"/>
</dbReference>
<dbReference type="Proteomes" id="UP001232063">
    <property type="component" value="Unassembled WGS sequence"/>
</dbReference>
<evidence type="ECO:0000256" key="6">
    <source>
        <dbReference type="PIRSR" id="PIRSR028757-1"/>
    </source>
</evidence>
<dbReference type="EMBL" id="JASJOU010000005">
    <property type="protein sequence ID" value="MDJ1502171.1"/>
    <property type="molecule type" value="Genomic_DNA"/>
</dbReference>
<dbReference type="RefSeq" id="WP_314512071.1">
    <property type="nucleotide sequence ID" value="NZ_JASJOU010000005.1"/>
</dbReference>
<dbReference type="Pfam" id="PF02016">
    <property type="entry name" value="Peptidase_S66"/>
    <property type="match status" value="1"/>
</dbReference>
<reference evidence="9" key="1">
    <citation type="submission" date="2023-05" db="EMBL/GenBank/DDBJ databases">
        <authorList>
            <person name="Zhang X."/>
        </authorList>
    </citation>
    <scope>NUCLEOTIDE SEQUENCE</scope>
    <source>
        <strain evidence="9">BD1B2-1</strain>
    </source>
</reference>
<dbReference type="InterPro" id="IPR029062">
    <property type="entry name" value="Class_I_gatase-like"/>
</dbReference>
<evidence type="ECO:0000259" key="7">
    <source>
        <dbReference type="Pfam" id="PF02016"/>
    </source>
</evidence>
<evidence type="ECO:0000259" key="8">
    <source>
        <dbReference type="Pfam" id="PF17676"/>
    </source>
</evidence>
<organism evidence="9 10">
    <name type="scientific">Xanthocytophaga agilis</name>
    <dbReference type="NCBI Taxonomy" id="3048010"/>
    <lineage>
        <taxon>Bacteria</taxon>
        <taxon>Pseudomonadati</taxon>
        <taxon>Bacteroidota</taxon>
        <taxon>Cytophagia</taxon>
        <taxon>Cytophagales</taxon>
        <taxon>Rhodocytophagaceae</taxon>
        <taxon>Xanthocytophaga</taxon>
    </lineage>
</organism>
<evidence type="ECO:0000256" key="4">
    <source>
        <dbReference type="ARBA" id="ARBA00022801"/>
    </source>
</evidence>
<dbReference type="InterPro" id="IPR027461">
    <property type="entry name" value="Carboxypeptidase_A_C_sf"/>
</dbReference>
<dbReference type="PANTHER" id="PTHR30237:SF2">
    <property type="entry name" value="MUREIN TETRAPEPTIDE CARBOXYPEPTIDASE"/>
    <property type="match status" value="1"/>
</dbReference>
<feature type="active site" description="Charge relay system" evidence="6">
    <location>
        <position position="202"/>
    </location>
</feature>
<dbReference type="InterPro" id="IPR003507">
    <property type="entry name" value="S66_fam"/>
</dbReference>
<keyword evidence="2" id="KW-0121">Carboxypeptidase</keyword>
<evidence type="ECO:0000256" key="3">
    <source>
        <dbReference type="ARBA" id="ARBA00022670"/>
    </source>
</evidence>
<keyword evidence="4" id="KW-0378">Hydrolase</keyword>
<evidence type="ECO:0000256" key="5">
    <source>
        <dbReference type="ARBA" id="ARBA00022825"/>
    </source>
</evidence>
<dbReference type="CDD" id="cd07025">
    <property type="entry name" value="Peptidase_S66"/>
    <property type="match status" value="1"/>
</dbReference>
<dbReference type="GO" id="GO:0004180">
    <property type="term" value="F:carboxypeptidase activity"/>
    <property type="evidence" value="ECO:0007669"/>
    <property type="project" value="UniProtKB-KW"/>
</dbReference>